<evidence type="ECO:0000313" key="1">
    <source>
        <dbReference type="EMBL" id="KAJ6960835.1"/>
    </source>
</evidence>
<name>A0AAD6PTS9_9ROSI</name>
<protein>
    <submittedName>
        <fullName evidence="1">Uncharacterized protein</fullName>
    </submittedName>
</protein>
<dbReference type="Proteomes" id="UP001164929">
    <property type="component" value="Chromosome 17"/>
</dbReference>
<gene>
    <name evidence="1" type="ORF">NC653_038750</name>
</gene>
<keyword evidence="2" id="KW-1185">Reference proteome</keyword>
<proteinExistence type="predicted"/>
<sequence>MVYRRSAFAFFGYSIFFLDLKSSYSSIVPCPAGSRYHAFSLPDGEDCATYTGSSRSVRSRESWE</sequence>
<accession>A0AAD6PTS9</accession>
<dbReference type="AlphaFoldDB" id="A0AAD6PTS9"/>
<reference evidence="1" key="1">
    <citation type="journal article" date="2023" name="Mol. Ecol. Resour.">
        <title>Chromosome-level genome assembly of a triploid poplar Populus alba 'Berolinensis'.</title>
        <authorList>
            <person name="Chen S."/>
            <person name="Yu Y."/>
            <person name="Wang X."/>
            <person name="Wang S."/>
            <person name="Zhang T."/>
            <person name="Zhou Y."/>
            <person name="He R."/>
            <person name="Meng N."/>
            <person name="Wang Y."/>
            <person name="Liu W."/>
            <person name="Liu Z."/>
            <person name="Liu J."/>
            <person name="Guo Q."/>
            <person name="Huang H."/>
            <person name="Sederoff R.R."/>
            <person name="Wang G."/>
            <person name="Qu G."/>
            <person name="Chen S."/>
        </authorList>
    </citation>
    <scope>NUCLEOTIDE SEQUENCE</scope>
    <source>
        <strain evidence="1">SC-2020</strain>
    </source>
</reference>
<dbReference type="EMBL" id="JAQIZT010000017">
    <property type="protein sequence ID" value="KAJ6960835.1"/>
    <property type="molecule type" value="Genomic_DNA"/>
</dbReference>
<comment type="caution">
    <text evidence="1">The sequence shown here is derived from an EMBL/GenBank/DDBJ whole genome shotgun (WGS) entry which is preliminary data.</text>
</comment>
<evidence type="ECO:0000313" key="2">
    <source>
        <dbReference type="Proteomes" id="UP001164929"/>
    </source>
</evidence>
<organism evidence="1 2">
    <name type="scientific">Populus alba x Populus x berolinensis</name>
    <dbReference type="NCBI Taxonomy" id="444605"/>
    <lineage>
        <taxon>Eukaryota</taxon>
        <taxon>Viridiplantae</taxon>
        <taxon>Streptophyta</taxon>
        <taxon>Embryophyta</taxon>
        <taxon>Tracheophyta</taxon>
        <taxon>Spermatophyta</taxon>
        <taxon>Magnoliopsida</taxon>
        <taxon>eudicotyledons</taxon>
        <taxon>Gunneridae</taxon>
        <taxon>Pentapetalae</taxon>
        <taxon>rosids</taxon>
        <taxon>fabids</taxon>
        <taxon>Malpighiales</taxon>
        <taxon>Salicaceae</taxon>
        <taxon>Saliceae</taxon>
        <taxon>Populus</taxon>
    </lineage>
</organism>